<proteinExistence type="predicted"/>
<keyword evidence="1" id="KW-0812">Transmembrane</keyword>
<keyword evidence="3" id="KW-1185">Reference proteome</keyword>
<dbReference type="EMBL" id="JAHRIQ010028173">
    <property type="protein sequence ID" value="MEQ2230665.1"/>
    <property type="molecule type" value="Genomic_DNA"/>
</dbReference>
<name>A0ABV0TCQ7_9TELE</name>
<sequence length="123" mass="14171">MWHQININIKILLPVKPLYKVYFQDNIETCGIRKEYIKMQLQKKQNPTAGASVKRRRSAHRALCRSFIRSLSVVLGFLVIVLMIILTPLDEILSGDPDPRRLSMVSRSTIFLLVSWAMVEFGV</sequence>
<accession>A0ABV0TCQ7</accession>
<reference evidence="2 3" key="1">
    <citation type="submission" date="2021-06" db="EMBL/GenBank/DDBJ databases">
        <authorList>
            <person name="Palmer J.M."/>
        </authorList>
    </citation>
    <scope>NUCLEOTIDE SEQUENCE [LARGE SCALE GENOMIC DNA]</scope>
    <source>
        <strain evidence="3">if_2019</strain>
        <tissue evidence="2">Muscle</tissue>
    </source>
</reference>
<protein>
    <submittedName>
        <fullName evidence="2">Uncharacterized protein</fullName>
    </submittedName>
</protein>
<evidence type="ECO:0000313" key="3">
    <source>
        <dbReference type="Proteomes" id="UP001482620"/>
    </source>
</evidence>
<organism evidence="2 3">
    <name type="scientific">Ilyodon furcidens</name>
    <name type="common">goldbreast splitfin</name>
    <dbReference type="NCBI Taxonomy" id="33524"/>
    <lineage>
        <taxon>Eukaryota</taxon>
        <taxon>Metazoa</taxon>
        <taxon>Chordata</taxon>
        <taxon>Craniata</taxon>
        <taxon>Vertebrata</taxon>
        <taxon>Euteleostomi</taxon>
        <taxon>Actinopterygii</taxon>
        <taxon>Neopterygii</taxon>
        <taxon>Teleostei</taxon>
        <taxon>Neoteleostei</taxon>
        <taxon>Acanthomorphata</taxon>
        <taxon>Ovalentaria</taxon>
        <taxon>Atherinomorphae</taxon>
        <taxon>Cyprinodontiformes</taxon>
        <taxon>Goodeidae</taxon>
        <taxon>Ilyodon</taxon>
    </lineage>
</organism>
<keyword evidence="1" id="KW-0472">Membrane</keyword>
<comment type="caution">
    <text evidence="2">The sequence shown here is derived from an EMBL/GenBank/DDBJ whole genome shotgun (WGS) entry which is preliminary data.</text>
</comment>
<gene>
    <name evidence="2" type="ORF">ILYODFUR_031794</name>
</gene>
<feature type="transmembrane region" description="Helical" evidence="1">
    <location>
        <begin position="66"/>
        <end position="89"/>
    </location>
</feature>
<evidence type="ECO:0000313" key="2">
    <source>
        <dbReference type="EMBL" id="MEQ2230665.1"/>
    </source>
</evidence>
<evidence type="ECO:0000256" key="1">
    <source>
        <dbReference type="SAM" id="Phobius"/>
    </source>
</evidence>
<keyword evidence="1" id="KW-1133">Transmembrane helix</keyword>
<dbReference type="Proteomes" id="UP001482620">
    <property type="component" value="Unassembled WGS sequence"/>
</dbReference>